<dbReference type="InterPro" id="IPR010605">
    <property type="entry name" value="DUF1191"/>
</dbReference>
<accession>A0ABC8SHM2</accession>
<keyword evidence="1" id="KW-1133">Transmembrane helix</keyword>
<evidence type="ECO:0000313" key="5">
    <source>
        <dbReference type="EMBL" id="CAK9181215.1"/>
    </source>
</evidence>
<evidence type="ECO:0000256" key="2">
    <source>
        <dbReference type="SAM" id="SignalP"/>
    </source>
</evidence>
<proteinExistence type="predicted"/>
<feature type="signal peptide" evidence="2">
    <location>
        <begin position="1"/>
        <end position="24"/>
    </location>
</feature>
<evidence type="ECO:0000313" key="6">
    <source>
        <dbReference type="Proteomes" id="UP001642360"/>
    </source>
</evidence>
<keyword evidence="2" id="KW-0732">Signal</keyword>
<feature type="transmembrane region" description="Helical" evidence="1">
    <location>
        <begin position="221"/>
        <end position="242"/>
    </location>
</feature>
<keyword evidence="1" id="KW-0472">Membrane</keyword>
<dbReference type="EMBL" id="CAUOFW020007962">
    <property type="protein sequence ID" value="CAK9181215.1"/>
    <property type="molecule type" value="Genomic_DNA"/>
</dbReference>
<dbReference type="PANTHER" id="PTHR33512:SF7">
    <property type="entry name" value="LEGUME LECTIN DOMAIN-CONTAINING PROTEIN"/>
    <property type="match status" value="1"/>
</dbReference>
<evidence type="ECO:0000256" key="1">
    <source>
        <dbReference type="SAM" id="Phobius"/>
    </source>
</evidence>
<protein>
    <submittedName>
        <fullName evidence="4">Uncharacterized protein</fullName>
    </submittedName>
</protein>
<comment type="caution">
    <text evidence="4">The sequence shown here is derived from an EMBL/GenBank/DDBJ whole genome shotgun (WGS) entry which is preliminary data.</text>
</comment>
<sequence length="292" mass="33043">MGSNRTWFIIWVMFYAFLLQFVDGTVSSYRKNLDNFLHDQAIKSLAKPHTGILYNISLPANFSGMEISIVRLKSASFWARGANFSFFHIPPRIIPMPFVKRLDLVYQNLGNWSSQYYTLPNYTLITPVIGFMAFSSNTSTRGNEMLNLSIMGEPILVHFPQVFPLQKIRNLTMKCVRFGSNGLVELSNVTKPSSCIARGQGHFTIVTPFSLKKKERLLKGWIIGFGVGVFGLALVGLAWVLIHRQARKKRLGQMERESEKSEALGTIWVGRSRMPAATGMRTQPVLENDYVP</sequence>
<dbReference type="PANTHER" id="PTHR33512">
    <property type="entry name" value="PROTEIN, PUTATIVE (DUF1191)-RELATED"/>
    <property type="match status" value="1"/>
</dbReference>
<name>A0ABC8SHM2_9AQUA</name>
<dbReference type="AlphaFoldDB" id="A0ABC8SHM2"/>
<evidence type="ECO:0000313" key="3">
    <source>
        <dbReference type="EMBL" id="CAK9139328.1"/>
    </source>
</evidence>
<feature type="chain" id="PRO_5044720933" evidence="2">
    <location>
        <begin position="25"/>
        <end position="292"/>
    </location>
</feature>
<gene>
    <name evidence="4" type="ORF">ILEXP_LOCUS25248</name>
    <name evidence="5" type="ORF">ILEXP_LOCUS51263</name>
    <name evidence="3" type="ORF">ILEXP_LOCUS6717</name>
</gene>
<dbReference type="Pfam" id="PF06697">
    <property type="entry name" value="DUF1191"/>
    <property type="match status" value="1"/>
</dbReference>
<reference evidence="4 6" key="1">
    <citation type="submission" date="2024-02" db="EMBL/GenBank/DDBJ databases">
        <authorList>
            <person name="Vignale AGUSTIN F."/>
            <person name="Sosa J E."/>
            <person name="Modenutti C."/>
        </authorList>
    </citation>
    <scope>NUCLEOTIDE SEQUENCE [LARGE SCALE GENOMIC DNA]</scope>
</reference>
<dbReference type="Proteomes" id="UP001642360">
    <property type="component" value="Unassembled WGS sequence"/>
</dbReference>
<dbReference type="EMBL" id="CAUOFW020000954">
    <property type="protein sequence ID" value="CAK9139328.1"/>
    <property type="molecule type" value="Genomic_DNA"/>
</dbReference>
<organism evidence="4 6">
    <name type="scientific">Ilex paraguariensis</name>
    <name type="common">yerba mate</name>
    <dbReference type="NCBI Taxonomy" id="185542"/>
    <lineage>
        <taxon>Eukaryota</taxon>
        <taxon>Viridiplantae</taxon>
        <taxon>Streptophyta</taxon>
        <taxon>Embryophyta</taxon>
        <taxon>Tracheophyta</taxon>
        <taxon>Spermatophyta</taxon>
        <taxon>Magnoliopsida</taxon>
        <taxon>eudicotyledons</taxon>
        <taxon>Gunneridae</taxon>
        <taxon>Pentapetalae</taxon>
        <taxon>asterids</taxon>
        <taxon>campanulids</taxon>
        <taxon>Aquifoliales</taxon>
        <taxon>Aquifoliaceae</taxon>
        <taxon>Ilex</taxon>
    </lineage>
</organism>
<evidence type="ECO:0000313" key="4">
    <source>
        <dbReference type="EMBL" id="CAK9156697.1"/>
    </source>
</evidence>
<keyword evidence="1" id="KW-0812">Transmembrane</keyword>
<keyword evidence="6" id="KW-1185">Reference proteome</keyword>
<dbReference type="EMBL" id="CAUOFW020002903">
    <property type="protein sequence ID" value="CAK9156697.1"/>
    <property type="molecule type" value="Genomic_DNA"/>
</dbReference>